<evidence type="ECO:0000313" key="2">
    <source>
        <dbReference type="EMBL" id="MBK1697640.1"/>
    </source>
</evidence>
<feature type="chain" id="PRO_5037047100" evidence="1">
    <location>
        <begin position="24"/>
        <end position="323"/>
    </location>
</feature>
<sequence length="323" mass="34017">MKRTMLAATAAAAIAFTGAAAQAQDDQQLLIGSTSSSSSHYGYFVAATQLINENVDGVSASVVETGATVDNLRRISRGQVDLGLVTTNIGYQAYAGTNKFEGRPVDTRLLWVYAVAPQNVVVRKDSGLDGLADLEGVRFNPGIRGSATEATSEAVLETLGIQPDYVRGSTSDIVASIKDGRLAGYVKSGVGDKLDGSSLDIATFTDIEVLGLSDAQKETLREEMPDVSLVSVPKGAGPDIGAFDTWAFGVGVVARTDLDPEVAYQITKAINEHVPQQASAFASLKGKDIGEMTMPLATVPLHPGAIRYYEEAGYDIPSKARPE</sequence>
<keyword evidence="1" id="KW-0732">Signal</keyword>
<dbReference type="SUPFAM" id="SSF53850">
    <property type="entry name" value="Periplasmic binding protein-like II"/>
    <property type="match status" value="1"/>
</dbReference>
<dbReference type="RefSeq" id="WP_027289123.1">
    <property type="nucleotide sequence ID" value="NZ_NRRE01000026.1"/>
</dbReference>
<protein>
    <submittedName>
        <fullName evidence="2">TRAP transporter substrate-binding protein</fullName>
    </submittedName>
</protein>
<reference evidence="2" key="2">
    <citation type="journal article" date="2020" name="Microorganisms">
        <title>Osmotic Adaptation and Compatible Solute Biosynthesis of Phototrophic Bacteria as Revealed from Genome Analyses.</title>
        <authorList>
            <person name="Imhoff J.F."/>
            <person name="Rahn T."/>
            <person name="Kunzel S."/>
            <person name="Keller A."/>
            <person name="Neulinger S.C."/>
        </authorList>
    </citation>
    <scope>NUCLEOTIDE SEQUENCE</scope>
    <source>
        <strain evidence="2">DSM 9154</strain>
    </source>
</reference>
<name>A0A934QJD4_9PROT</name>
<dbReference type="AlphaFoldDB" id="A0A934QJD4"/>
<proteinExistence type="predicted"/>
<evidence type="ECO:0000313" key="3">
    <source>
        <dbReference type="Proteomes" id="UP000778970"/>
    </source>
</evidence>
<reference evidence="2" key="1">
    <citation type="submission" date="2017-08" db="EMBL/GenBank/DDBJ databases">
        <authorList>
            <person name="Imhoff J.F."/>
            <person name="Rahn T."/>
            <person name="Kuenzel S."/>
            <person name="Neulinger S.C."/>
        </authorList>
    </citation>
    <scope>NUCLEOTIDE SEQUENCE</scope>
    <source>
        <strain evidence="2">DSM 9154</strain>
    </source>
</reference>
<evidence type="ECO:0000256" key="1">
    <source>
        <dbReference type="SAM" id="SignalP"/>
    </source>
</evidence>
<keyword evidence="3" id="KW-1185">Reference proteome</keyword>
<dbReference type="PANTHER" id="PTHR42941:SF1">
    <property type="entry name" value="SLL1037 PROTEIN"/>
    <property type="match status" value="1"/>
</dbReference>
<gene>
    <name evidence="2" type="ORF">CKO21_10325</name>
</gene>
<dbReference type="Proteomes" id="UP000778970">
    <property type="component" value="Unassembled WGS sequence"/>
</dbReference>
<comment type="caution">
    <text evidence="2">The sequence shown here is derived from an EMBL/GenBank/DDBJ whole genome shotgun (WGS) entry which is preliminary data.</text>
</comment>
<feature type="signal peptide" evidence="1">
    <location>
        <begin position="1"/>
        <end position="23"/>
    </location>
</feature>
<dbReference type="Pfam" id="PF16868">
    <property type="entry name" value="NMT1_3"/>
    <property type="match status" value="1"/>
</dbReference>
<dbReference type="NCBIfam" id="TIGR02122">
    <property type="entry name" value="TRAP_TAXI"/>
    <property type="match status" value="1"/>
</dbReference>
<accession>A0A934QJD4</accession>
<organism evidence="2 3">
    <name type="scientific">Rhodovibrio salinarum</name>
    <dbReference type="NCBI Taxonomy" id="1087"/>
    <lineage>
        <taxon>Bacteria</taxon>
        <taxon>Pseudomonadati</taxon>
        <taxon>Pseudomonadota</taxon>
        <taxon>Alphaproteobacteria</taxon>
        <taxon>Rhodospirillales</taxon>
        <taxon>Rhodovibrionaceae</taxon>
        <taxon>Rhodovibrio</taxon>
    </lineage>
</organism>
<dbReference type="PANTHER" id="PTHR42941">
    <property type="entry name" value="SLL1037 PROTEIN"/>
    <property type="match status" value="1"/>
</dbReference>
<dbReference type="InterPro" id="IPR011852">
    <property type="entry name" value="TRAP_TAXI"/>
</dbReference>
<dbReference type="EMBL" id="NRRE01000026">
    <property type="protein sequence ID" value="MBK1697640.1"/>
    <property type="molecule type" value="Genomic_DNA"/>
</dbReference>
<dbReference type="Gene3D" id="3.40.190.10">
    <property type="entry name" value="Periplasmic binding protein-like II"/>
    <property type="match status" value="2"/>
</dbReference>